<dbReference type="EMBL" id="CAJNOR010007627">
    <property type="protein sequence ID" value="CAF1620617.1"/>
    <property type="molecule type" value="Genomic_DNA"/>
</dbReference>
<dbReference type="AlphaFoldDB" id="A0A816C7J4"/>
<dbReference type="Proteomes" id="UP000663828">
    <property type="component" value="Unassembled WGS sequence"/>
</dbReference>
<feature type="region of interest" description="Disordered" evidence="1">
    <location>
        <begin position="167"/>
        <end position="190"/>
    </location>
</feature>
<evidence type="ECO:0000256" key="2">
    <source>
        <dbReference type="SAM" id="SignalP"/>
    </source>
</evidence>
<feature type="region of interest" description="Disordered" evidence="1">
    <location>
        <begin position="105"/>
        <end position="129"/>
    </location>
</feature>
<sequence>MYKLVILLVLGLAIIPYARGAPEDSTTAASGTAPSTAPAQTSASIVDPTQATSIAPATTQPASATAAPTTQPPMTSIVIVTTQKPVTVPLTISSVVPVQTTMTTPIESTEQSGATVSTTPINTDATTTTRLTTTPPALLPIFKCDFNGPCFGAGIFEVVSGLQFSPPSPLTTDSEPPRGPTSDALATSNY</sequence>
<evidence type="ECO:0000256" key="1">
    <source>
        <dbReference type="SAM" id="MobiDB-lite"/>
    </source>
</evidence>
<reference evidence="3" key="1">
    <citation type="submission" date="2021-02" db="EMBL/GenBank/DDBJ databases">
        <authorList>
            <person name="Nowell W R."/>
        </authorList>
    </citation>
    <scope>NUCLEOTIDE SEQUENCE</scope>
</reference>
<gene>
    <name evidence="3" type="ORF">XAT740_LOCUS50193</name>
</gene>
<comment type="caution">
    <text evidence="3">The sequence shown here is derived from an EMBL/GenBank/DDBJ whole genome shotgun (WGS) entry which is preliminary data.</text>
</comment>
<protein>
    <submittedName>
        <fullName evidence="3">Uncharacterized protein</fullName>
    </submittedName>
</protein>
<feature type="chain" id="PRO_5032702628" evidence="2">
    <location>
        <begin position="21"/>
        <end position="190"/>
    </location>
</feature>
<feature type="signal peptide" evidence="2">
    <location>
        <begin position="1"/>
        <end position="20"/>
    </location>
</feature>
<organism evidence="3 4">
    <name type="scientific">Adineta ricciae</name>
    <name type="common">Rotifer</name>
    <dbReference type="NCBI Taxonomy" id="249248"/>
    <lineage>
        <taxon>Eukaryota</taxon>
        <taxon>Metazoa</taxon>
        <taxon>Spiralia</taxon>
        <taxon>Gnathifera</taxon>
        <taxon>Rotifera</taxon>
        <taxon>Eurotatoria</taxon>
        <taxon>Bdelloidea</taxon>
        <taxon>Adinetida</taxon>
        <taxon>Adinetidae</taxon>
        <taxon>Adineta</taxon>
    </lineage>
</organism>
<evidence type="ECO:0000313" key="4">
    <source>
        <dbReference type="Proteomes" id="UP000663828"/>
    </source>
</evidence>
<evidence type="ECO:0000313" key="3">
    <source>
        <dbReference type="EMBL" id="CAF1620617.1"/>
    </source>
</evidence>
<accession>A0A816C7J4</accession>
<feature type="compositionally biased region" description="Low complexity" evidence="1">
    <location>
        <begin position="118"/>
        <end position="129"/>
    </location>
</feature>
<feature type="compositionally biased region" description="Polar residues" evidence="1">
    <location>
        <begin position="105"/>
        <end position="117"/>
    </location>
</feature>
<feature type="region of interest" description="Disordered" evidence="1">
    <location>
        <begin position="23"/>
        <end position="46"/>
    </location>
</feature>
<feature type="non-terminal residue" evidence="3">
    <location>
        <position position="190"/>
    </location>
</feature>
<proteinExistence type="predicted"/>
<keyword evidence="4" id="KW-1185">Reference proteome</keyword>
<keyword evidence="2" id="KW-0732">Signal</keyword>
<name>A0A816C7J4_ADIRI</name>
<feature type="compositionally biased region" description="Low complexity" evidence="1">
    <location>
        <begin position="25"/>
        <end position="46"/>
    </location>
</feature>